<dbReference type="Proteomes" id="UP001146120">
    <property type="component" value="Unassembled WGS sequence"/>
</dbReference>
<protein>
    <submittedName>
        <fullName evidence="1">Uncharacterized protein</fullName>
    </submittedName>
</protein>
<evidence type="ECO:0000313" key="1">
    <source>
        <dbReference type="EMBL" id="DAZ96174.1"/>
    </source>
</evidence>
<dbReference type="EMBL" id="DAKRPA010000175">
    <property type="protein sequence ID" value="DAZ96174.1"/>
    <property type="molecule type" value="Genomic_DNA"/>
</dbReference>
<gene>
    <name evidence="1" type="ORF">N0F65_012364</name>
</gene>
<accession>A0AAV2YS22</accession>
<keyword evidence="2" id="KW-1185">Reference proteome</keyword>
<reference evidence="1" key="1">
    <citation type="submission" date="2022-11" db="EMBL/GenBank/DDBJ databases">
        <authorList>
            <person name="Morgan W.R."/>
            <person name="Tartar A."/>
        </authorList>
    </citation>
    <scope>NUCLEOTIDE SEQUENCE</scope>
    <source>
        <strain evidence="1">ARSEF 373</strain>
    </source>
</reference>
<evidence type="ECO:0000313" key="2">
    <source>
        <dbReference type="Proteomes" id="UP001146120"/>
    </source>
</evidence>
<comment type="caution">
    <text evidence="1">The sequence shown here is derived from an EMBL/GenBank/DDBJ whole genome shotgun (WGS) entry which is preliminary data.</text>
</comment>
<dbReference type="AlphaFoldDB" id="A0AAV2YS22"/>
<name>A0AAV2YS22_9STRA</name>
<sequence length="56" mass="6297">MRELIATLNPTAILNADQTAVQFEILPKTTVTTRGAKTVWINSGGKEKERITNWLR</sequence>
<reference evidence="1" key="2">
    <citation type="journal article" date="2023" name="Microbiol Resour">
        <title>Decontamination and Annotation of the Draft Genome Sequence of the Oomycete Lagenidium giganteum ARSEF 373.</title>
        <authorList>
            <person name="Morgan W.R."/>
            <person name="Tartar A."/>
        </authorList>
    </citation>
    <scope>NUCLEOTIDE SEQUENCE</scope>
    <source>
        <strain evidence="1">ARSEF 373</strain>
    </source>
</reference>
<proteinExistence type="predicted"/>
<organism evidence="1 2">
    <name type="scientific">Lagenidium giganteum</name>
    <dbReference type="NCBI Taxonomy" id="4803"/>
    <lineage>
        <taxon>Eukaryota</taxon>
        <taxon>Sar</taxon>
        <taxon>Stramenopiles</taxon>
        <taxon>Oomycota</taxon>
        <taxon>Peronosporomycetes</taxon>
        <taxon>Pythiales</taxon>
        <taxon>Pythiaceae</taxon>
    </lineage>
</organism>